<sequence>VQGDKAAKDYVSIPDAKNYEVSGFRFKVTFRKDNGDEIRNFGSELTWANGWTPSPRYESKIHWQVQRSEYEAEPANTRCVYLHTSSPKLLSMINTRDFL</sequence>
<proteinExistence type="predicted"/>
<evidence type="ECO:0000313" key="1">
    <source>
        <dbReference type="EMBL" id="CAL4136027.1"/>
    </source>
</evidence>
<keyword evidence="2" id="KW-1185">Reference proteome</keyword>
<accession>A0AAV2RTL7</accession>
<feature type="non-terminal residue" evidence="1">
    <location>
        <position position="1"/>
    </location>
</feature>
<reference evidence="1 2" key="1">
    <citation type="submission" date="2024-05" db="EMBL/GenBank/DDBJ databases">
        <authorList>
            <person name="Wallberg A."/>
        </authorList>
    </citation>
    <scope>NUCLEOTIDE SEQUENCE [LARGE SCALE GENOMIC DNA]</scope>
</reference>
<comment type="caution">
    <text evidence="1">The sequence shown here is derived from an EMBL/GenBank/DDBJ whole genome shotgun (WGS) entry which is preliminary data.</text>
</comment>
<evidence type="ECO:0000313" key="2">
    <source>
        <dbReference type="Proteomes" id="UP001497623"/>
    </source>
</evidence>
<dbReference type="EMBL" id="CAXKWB010029651">
    <property type="protein sequence ID" value="CAL4136027.1"/>
    <property type="molecule type" value="Genomic_DNA"/>
</dbReference>
<name>A0AAV2RTL7_MEGNR</name>
<feature type="non-terminal residue" evidence="1">
    <location>
        <position position="99"/>
    </location>
</feature>
<dbReference type="AlphaFoldDB" id="A0AAV2RTL7"/>
<protein>
    <submittedName>
        <fullName evidence="1">Uncharacterized protein</fullName>
    </submittedName>
</protein>
<dbReference type="Proteomes" id="UP001497623">
    <property type="component" value="Unassembled WGS sequence"/>
</dbReference>
<organism evidence="1 2">
    <name type="scientific">Meganyctiphanes norvegica</name>
    <name type="common">Northern krill</name>
    <name type="synonym">Thysanopoda norvegica</name>
    <dbReference type="NCBI Taxonomy" id="48144"/>
    <lineage>
        <taxon>Eukaryota</taxon>
        <taxon>Metazoa</taxon>
        <taxon>Ecdysozoa</taxon>
        <taxon>Arthropoda</taxon>
        <taxon>Crustacea</taxon>
        <taxon>Multicrustacea</taxon>
        <taxon>Malacostraca</taxon>
        <taxon>Eumalacostraca</taxon>
        <taxon>Eucarida</taxon>
        <taxon>Euphausiacea</taxon>
        <taxon>Euphausiidae</taxon>
        <taxon>Meganyctiphanes</taxon>
    </lineage>
</organism>
<gene>
    <name evidence="1" type="ORF">MNOR_LOCUS27748</name>
</gene>